<name>A0A7S8EB27_9CHLR</name>
<organism evidence="2 3">
    <name type="scientific">Phototrophicus methaneseepsis</name>
    <dbReference type="NCBI Taxonomy" id="2710758"/>
    <lineage>
        <taxon>Bacteria</taxon>
        <taxon>Bacillati</taxon>
        <taxon>Chloroflexota</taxon>
        <taxon>Candidatus Thermofontia</taxon>
        <taxon>Phototrophicales</taxon>
        <taxon>Phototrophicaceae</taxon>
        <taxon>Phototrophicus</taxon>
    </lineage>
</organism>
<reference evidence="2 3" key="1">
    <citation type="submission" date="2020-02" db="EMBL/GenBank/DDBJ databases">
        <authorList>
            <person name="Zheng R.K."/>
            <person name="Sun C.M."/>
        </authorList>
    </citation>
    <scope>NUCLEOTIDE SEQUENCE [LARGE SCALE GENOMIC DNA]</scope>
    <source>
        <strain evidence="3">rifampicinis</strain>
    </source>
</reference>
<protein>
    <submittedName>
        <fullName evidence="2">Uncharacterized protein</fullName>
    </submittedName>
</protein>
<dbReference type="RefSeq" id="WP_195171739.1">
    <property type="nucleotide sequence ID" value="NZ_CP062983.1"/>
</dbReference>
<accession>A0A7S8EB27</accession>
<feature type="compositionally biased region" description="Polar residues" evidence="1">
    <location>
        <begin position="29"/>
        <end position="41"/>
    </location>
</feature>
<evidence type="ECO:0000313" key="3">
    <source>
        <dbReference type="Proteomes" id="UP000594468"/>
    </source>
</evidence>
<proteinExistence type="predicted"/>
<gene>
    <name evidence="2" type="ORF">G4Y79_04645</name>
</gene>
<dbReference type="AlphaFoldDB" id="A0A7S8EB27"/>
<dbReference type="EMBL" id="CP062983">
    <property type="protein sequence ID" value="QPC83675.1"/>
    <property type="molecule type" value="Genomic_DNA"/>
</dbReference>
<keyword evidence="3" id="KW-1185">Reference proteome</keyword>
<evidence type="ECO:0000313" key="2">
    <source>
        <dbReference type="EMBL" id="QPC83675.1"/>
    </source>
</evidence>
<feature type="compositionally biased region" description="Acidic residues" evidence="1">
    <location>
        <begin position="46"/>
        <end position="55"/>
    </location>
</feature>
<dbReference type="KEGG" id="pmet:G4Y79_04645"/>
<sequence>MPPPQKCHPTFLLFRLLRVADILATFSEHGSLQPDLSSNPIKTLDAEENQPSDSG</sequence>
<feature type="region of interest" description="Disordered" evidence="1">
    <location>
        <begin position="29"/>
        <end position="55"/>
    </location>
</feature>
<dbReference type="Proteomes" id="UP000594468">
    <property type="component" value="Chromosome"/>
</dbReference>
<evidence type="ECO:0000256" key="1">
    <source>
        <dbReference type="SAM" id="MobiDB-lite"/>
    </source>
</evidence>